<dbReference type="EMBL" id="KZ107849">
    <property type="protein sequence ID" value="OSS47139.1"/>
    <property type="molecule type" value="Genomic_DNA"/>
</dbReference>
<dbReference type="AlphaFoldDB" id="A0A1Y2LU79"/>
<organism evidence="1 2">
    <name type="scientific">Epicoccum nigrum</name>
    <name type="common">Soil fungus</name>
    <name type="synonym">Epicoccum purpurascens</name>
    <dbReference type="NCBI Taxonomy" id="105696"/>
    <lineage>
        <taxon>Eukaryota</taxon>
        <taxon>Fungi</taxon>
        <taxon>Dikarya</taxon>
        <taxon>Ascomycota</taxon>
        <taxon>Pezizomycotina</taxon>
        <taxon>Dothideomycetes</taxon>
        <taxon>Pleosporomycetidae</taxon>
        <taxon>Pleosporales</taxon>
        <taxon>Pleosporineae</taxon>
        <taxon>Didymellaceae</taxon>
        <taxon>Epicoccum</taxon>
    </lineage>
</organism>
<gene>
    <name evidence="1" type="ORF">B5807_09911</name>
</gene>
<evidence type="ECO:0000313" key="2">
    <source>
        <dbReference type="Proteomes" id="UP000193240"/>
    </source>
</evidence>
<reference evidence="1 2" key="1">
    <citation type="journal article" date="2017" name="Genome Announc.">
        <title>Genome sequence of the saprophytic ascomycete Epicoccum nigrum ICMP 19927 strain isolated from New Zealand.</title>
        <authorList>
            <person name="Fokin M."/>
            <person name="Fleetwood D."/>
            <person name="Weir B.S."/>
            <person name="Villas-Boas S.G."/>
        </authorList>
    </citation>
    <scope>NUCLEOTIDE SEQUENCE [LARGE SCALE GENOMIC DNA]</scope>
    <source>
        <strain evidence="1 2">ICMP 19927</strain>
    </source>
</reference>
<keyword evidence="2" id="KW-1185">Reference proteome</keyword>
<name>A0A1Y2LU79_EPING</name>
<protein>
    <submittedName>
        <fullName evidence="1">Uncharacterized protein</fullName>
    </submittedName>
</protein>
<dbReference type="Proteomes" id="UP000193240">
    <property type="component" value="Unassembled WGS sequence"/>
</dbReference>
<proteinExistence type="predicted"/>
<dbReference type="InParanoid" id="A0A1Y2LU79"/>
<evidence type="ECO:0000313" key="1">
    <source>
        <dbReference type="EMBL" id="OSS47139.1"/>
    </source>
</evidence>
<sequence length="122" mass="13246">MLVPTLSTVIDLRDADGAQAIAPVDSALLYVEASKELMFCRASMQPASTGQPQSLKRLLAGFSPDHKMHRSLLLAPSCPIVLTLVSTIHQEFLAVSLRLNPSEKETAQRSICFPSIGVVFPR</sequence>
<accession>A0A1Y2LU79</accession>